<evidence type="ECO:0000256" key="10">
    <source>
        <dbReference type="ARBA" id="ARBA00023264"/>
    </source>
</evidence>
<dbReference type="RefSeq" id="WP_036118802.1">
    <property type="nucleotide sequence ID" value="NZ_PDFK01000002.1"/>
</dbReference>
<dbReference type="PANTHER" id="PTHR12358:SF54">
    <property type="entry name" value="SPHINGOSINE KINASE RELATED PROTEIN"/>
    <property type="match status" value="1"/>
</dbReference>
<keyword evidence="9" id="KW-0594">Phospholipid biosynthesis</keyword>
<dbReference type="InterPro" id="IPR050187">
    <property type="entry name" value="Lipid_Phosphate_FormReg"/>
</dbReference>
<dbReference type="GO" id="GO:0005524">
    <property type="term" value="F:ATP binding"/>
    <property type="evidence" value="ECO:0007669"/>
    <property type="project" value="UniProtKB-KW"/>
</dbReference>
<evidence type="ECO:0000256" key="1">
    <source>
        <dbReference type="ARBA" id="ARBA00001946"/>
    </source>
</evidence>
<evidence type="ECO:0000256" key="9">
    <source>
        <dbReference type="ARBA" id="ARBA00023209"/>
    </source>
</evidence>
<dbReference type="InterPro" id="IPR001206">
    <property type="entry name" value="Diacylglycerol_kinase_cat_dom"/>
</dbReference>
<keyword evidence="10" id="KW-1208">Phospholipid metabolism</keyword>
<sequence>MQVLFIVNEAAGNGKGKRVWLQLQQQLTITYQVAFTEYEGHGKEIAKQWAQQQQEHMLLVVVGGDGTIHEVVSGVVHNKYVIIGVVRAGSGNDFARFFPSFQHARQIEAYIRNTMANTQMDAGIIQLGDKWNEIFVNNAGIGFDAYVTKSINTSRLKFYLNKIGLGKLSYAVAVMRGLFRFKRFDVTIRSGEQEWQFQQAWFVAMSNQPYFGGGMKISPAAKADDGLVDITIVHGISRIKLLLVFITVFFEKHTKFKEITFLQGQHFDMSVRAHQVDCHTDGNYVGVVNQGIPIHCTVQQNAWQVIAKDA</sequence>
<evidence type="ECO:0000256" key="2">
    <source>
        <dbReference type="ARBA" id="ARBA00005983"/>
    </source>
</evidence>
<evidence type="ECO:0000313" key="13">
    <source>
        <dbReference type="Proteomes" id="UP000234956"/>
    </source>
</evidence>
<feature type="domain" description="DAGKc" evidence="11">
    <location>
        <begin position="1"/>
        <end position="129"/>
    </location>
</feature>
<evidence type="ECO:0000313" key="12">
    <source>
        <dbReference type="EMBL" id="PKU52385.1"/>
    </source>
</evidence>
<dbReference type="PANTHER" id="PTHR12358">
    <property type="entry name" value="SPHINGOSINE KINASE"/>
    <property type="match status" value="1"/>
</dbReference>
<dbReference type="InterPro" id="IPR005218">
    <property type="entry name" value="Diacylglycerol/lipid_kinase"/>
</dbReference>
<evidence type="ECO:0000256" key="3">
    <source>
        <dbReference type="ARBA" id="ARBA00022516"/>
    </source>
</evidence>
<dbReference type="GO" id="GO:0016301">
    <property type="term" value="F:kinase activity"/>
    <property type="evidence" value="ECO:0007669"/>
    <property type="project" value="UniProtKB-KW"/>
</dbReference>
<comment type="cofactor">
    <cofactor evidence="1">
        <name>Mg(2+)</name>
        <dbReference type="ChEBI" id="CHEBI:18420"/>
    </cofactor>
</comment>
<keyword evidence="3" id="KW-0444">Lipid biosynthesis</keyword>
<name>A0A2I0V254_9BACI</name>
<reference evidence="12 13" key="1">
    <citation type="submission" date="2017-10" db="EMBL/GenBank/DDBJ databases">
        <title>Draft genome of Lysinibacillus fusiformis strain Juneja, a laboratory-derived pathogen of Drosophila melanogaster.</title>
        <authorList>
            <person name="Smith B.R."/>
            <person name="Unckless R.L."/>
        </authorList>
    </citation>
    <scope>NUCLEOTIDE SEQUENCE [LARGE SCALE GENOMIC DNA]</scope>
    <source>
        <strain evidence="12 13">Juneja</strain>
    </source>
</reference>
<proteinExistence type="inferred from homology"/>
<dbReference type="SUPFAM" id="SSF111331">
    <property type="entry name" value="NAD kinase/diacylglycerol kinase-like"/>
    <property type="match status" value="1"/>
</dbReference>
<organism evidence="12 13">
    <name type="scientific">Lysinibacillus fusiformis</name>
    <dbReference type="NCBI Taxonomy" id="28031"/>
    <lineage>
        <taxon>Bacteria</taxon>
        <taxon>Bacillati</taxon>
        <taxon>Bacillota</taxon>
        <taxon>Bacilli</taxon>
        <taxon>Bacillales</taxon>
        <taxon>Bacillaceae</taxon>
        <taxon>Lysinibacillus</taxon>
    </lineage>
</organism>
<evidence type="ECO:0000256" key="6">
    <source>
        <dbReference type="ARBA" id="ARBA00022777"/>
    </source>
</evidence>
<dbReference type="Pfam" id="PF19279">
    <property type="entry name" value="YegS_C"/>
    <property type="match status" value="1"/>
</dbReference>
<dbReference type="EMBL" id="PDFK01000002">
    <property type="protein sequence ID" value="PKU52385.1"/>
    <property type="molecule type" value="Genomic_DNA"/>
</dbReference>
<dbReference type="Gene3D" id="2.60.200.40">
    <property type="match status" value="1"/>
</dbReference>
<comment type="caution">
    <text evidence="12">The sequence shown here is derived from an EMBL/GenBank/DDBJ whole genome shotgun (WGS) entry which is preliminary data.</text>
</comment>
<keyword evidence="4" id="KW-0808">Transferase</keyword>
<evidence type="ECO:0000256" key="4">
    <source>
        <dbReference type="ARBA" id="ARBA00022679"/>
    </source>
</evidence>
<evidence type="ECO:0000256" key="5">
    <source>
        <dbReference type="ARBA" id="ARBA00022741"/>
    </source>
</evidence>
<evidence type="ECO:0000256" key="7">
    <source>
        <dbReference type="ARBA" id="ARBA00022840"/>
    </source>
</evidence>
<keyword evidence="7" id="KW-0067">ATP-binding</keyword>
<dbReference type="InterPro" id="IPR016064">
    <property type="entry name" value="NAD/diacylglycerol_kinase_sf"/>
</dbReference>
<evidence type="ECO:0000259" key="11">
    <source>
        <dbReference type="PROSITE" id="PS50146"/>
    </source>
</evidence>
<comment type="similarity">
    <text evidence="2">Belongs to the diacylglycerol/lipid kinase family.</text>
</comment>
<dbReference type="Pfam" id="PF00781">
    <property type="entry name" value="DAGK_cat"/>
    <property type="match status" value="1"/>
</dbReference>
<dbReference type="Proteomes" id="UP000234956">
    <property type="component" value="Unassembled WGS sequence"/>
</dbReference>
<dbReference type="NCBIfam" id="TIGR00147">
    <property type="entry name" value="YegS/Rv2252/BmrU family lipid kinase"/>
    <property type="match status" value="1"/>
</dbReference>
<dbReference type="SMART" id="SM00046">
    <property type="entry name" value="DAGKc"/>
    <property type="match status" value="1"/>
</dbReference>
<protein>
    <recommendedName>
        <fullName evidence="11">DAGKc domain-containing protein</fullName>
    </recommendedName>
</protein>
<dbReference type="InterPro" id="IPR045540">
    <property type="entry name" value="YegS/DAGK_C"/>
</dbReference>
<evidence type="ECO:0000256" key="8">
    <source>
        <dbReference type="ARBA" id="ARBA00023098"/>
    </source>
</evidence>
<dbReference type="InterPro" id="IPR017438">
    <property type="entry name" value="ATP-NAD_kinase_N"/>
</dbReference>
<gene>
    <name evidence="12" type="ORF">CRI88_08455</name>
</gene>
<keyword evidence="8" id="KW-0443">Lipid metabolism</keyword>
<keyword evidence="5" id="KW-0547">Nucleotide-binding</keyword>
<dbReference type="GO" id="GO:0008654">
    <property type="term" value="P:phospholipid biosynthetic process"/>
    <property type="evidence" value="ECO:0007669"/>
    <property type="project" value="UniProtKB-KW"/>
</dbReference>
<accession>A0A2I0V254</accession>
<dbReference type="Gene3D" id="3.40.50.10330">
    <property type="entry name" value="Probable inorganic polyphosphate/atp-NAD kinase, domain 1"/>
    <property type="match status" value="1"/>
</dbReference>
<keyword evidence="6" id="KW-0418">Kinase</keyword>
<dbReference type="PROSITE" id="PS50146">
    <property type="entry name" value="DAGK"/>
    <property type="match status" value="1"/>
</dbReference>
<dbReference type="AlphaFoldDB" id="A0A2I0V254"/>